<dbReference type="Pfam" id="PF01221">
    <property type="entry name" value="Dynein_light"/>
    <property type="match status" value="1"/>
</dbReference>
<dbReference type="AlphaFoldDB" id="A0A068WYS7"/>
<dbReference type="WBParaSite" id="EgrG_001196800">
    <property type="protein sequence ID" value="EgrG_001196800"/>
    <property type="gene ID" value="EgrG_001196800"/>
</dbReference>
<organism evidence="2">
    <name type="scientific">Echinococcus granulosus</name>
    <name type="common">Hydatid tapeworm</name>
    <dbReference type="NCBI Taxonomy" id="6210"/>
    <lineage>
        <taxon>Eukaryota</taxon>
        <taxon>Metazoa</taxon>
        <taxon>Spiralia</taxon>
        <taxon>Lophotrochozoa</taxon>
        <taxon>Platyhelminthes</taxon>
        <taxon>Cestoda</taxon>
        <taxon>Eucestoda</taxon>
        <taxon>Cyclophyllidea</taxon>
        <taxon>Taeniidae</taxon>
        <taxon>Echinococcus</taxon>
        <taxon>Echinococcus granulosus group</taxon>
    </lineage>
</organism>
<proteinExistence type="predicted"/>
<accession>A0A068WYS7</accession>
<dbReference type="Proteomes" id="UP000492820">
    <property type="component" value="Unassembled WGS sequence"/>
</dbReference>
<dbReference type="Gene3D" id="3.30.740.10">
    <property type="entry name" value="Protein Inhibitor Of Neuronal Nitric Oxide Synthase"/>
    <property type="match status" value="1"/>
</dbReference>
<dbReference type="GO" id="GO:0030286">
    <property type="term" value="C:dynein complex"/>
    <property type="evidence" value="ECO:0007669"/>
    <property type="project" value="InterPro"/>
</dbReference>
<dbReference type="InterPro" id="IPR037177">
    <property type="entry name" value="DLC_sf"/>
</dbReference>
<gene>
    <name evidence="4" type="primary">EGR_08443</name>
    <name evidence="2" type="ORF">EgrG_001196800</name>
</gene>
<dbReference type="GO" id="GO:0005509">
    <property type="term" value="F:calcium ion binding"/>
    <property type="evidence" value="ECO:0007669"/>
    <property type="project" value="InterPro"/>
</dbReference>
<feature type="domain" description="EF-hand" evidence="1">
    <location>
        <begin position="60"/>
        <end position="95"/>
    </location>
</feature>
<dbReference type="CDD" id="cd00051">
    <property type="entry name" value="EFh"/>
    <property type="match status" value="1"/>
</dbReference>
<evidence type="ECO:0000313" key="4">
    <source>
        <dbReference type="WBParaSite" id="EgrG_001196800"/>
    </source>
</evidence>
<reference evidence="4" key="3">
    <citation type="submission" date="2020-10" db="UniProtKB">
        <authorList>
            <consortium name="WormBaseParasite"/>
        </authorList>
    </citation>
    <scope>IDENTIFICATION</scope>
</reference>
<evidence type="ECO:0000313" key="2">
    <source>
        <dbReference type="EMBL" id="CDS22787.1"/>
    </source>
</evidence>
<dbReference type="InterPro" id="IPR011992">
    <property type="entry name" value="EF-hand-dom_pair"/>
</dbReference>
<dbReference type="Pfam" id="PF13499">
    <property type="entry name" value="EF-hand_7"/>
    <property type="match status" value="1"/>
</dbReference>
<name>A0A068WYS7_ECHGR</name>
<dbReference type="SUPFAM" id="SSF54648">
    <property type="entry name" value="DLC"/>
    <property type="match status" value="1"/>
</dbReference>
<dbReference type="PROSITE" id="PS50222">
    <property type="entry name" value="EF_HAND_2"/>
    <property type="match status" value="1"/>
</dbReference>
<dbReference type="EMBL" id="LK028587">
    <property type="protein sequence ID" value="CDS22787.1"/>
    <property type="molecule type" value="Genomic_DNA"/>
</dbReference>
<dbReference type="SMART" id="SM01375">
    <property type="entry name" value="Dynein_light"/>
    <property type="match status" value="1"/>
</dbReference>
<dbReference type="CDD" id="cd21454">
    <property type="entry name" value="DLC-like_TAL"/>
    <property type="match status" value="1"/>
</dbReference>
<evidence type="ECO:0000313" key="3">
    <source>
        <dbReference type="Proteomes" id="UP000492820"/>
    </source>
</evidence>
<reference evidence="2 3" key="1">
    <citation type="journal article" date="2013" name="Nature">
        <title>The genomes of four tapeworm species reveal adaptations to parasitism.</title>
        <authorList>
            <person name="Tsai I.J."/>
            <person name="Zarowiecki M."/>
            <person name="Holroyd N."/>
            <person name="Garciarrubio A."/>
            <person name="Sanchez-Flores A."/>
            <person name="Brooks K.L."/>
            <person name="Tracey A."/>
            <person name="Bobes R.J."/>
            <person name="Fragoso G."/>
            <person name="Sciutto E."/>
            <person name="Aslett M."/>
            <person name="Beasley H."/>
            <person name="Bennett H.M."/>
            <person name="Cai J."/>
            <person name="Camicia F."/>
            <person name="Clark R."/>
            <person name="Cucher M."/>
            <person name="De Silva N."/>
            <person name="Day T.A."/>
            <person name="Deplazes P."/>
            <person name="Estrada K."/>
            <person name="Fernandez C."/>
            <person name="Holland P.W."/>
            <person name="Hou J."/>
            <person name="Hu S."/>
            <person name="Huckvale T."/>
            <person name="Hung S.S."/>
            <person name="Kamenetzky L."/>
            <person name="Keane J.A."/>
            <person name="Kiss F."/>
            <person name="Koziol U."/>
            <person name="Lambert O."/>
            <person name="Liu K."/>
            <person name="Luo X."/>
            <person name="Luo Y."/>
            <person name="Macchiaroli N."/>
            <person name="Nichol S."/>
            <person name="Paps J."/>
            <person name="Parkinson J."/>
            <person name="Pouchkina-Stantcheva N."/>
            <person name="Riddiford N."/>
            <person name="Rosenzvit M."/>
            <person name="Salinas G."/>
            <person name="Wasmuth J.D."/>
            <person name="Zamanian M."/>
            <person name="Zheng Y."/>
            <person name="Cai X."/>
            <person name="Soberon X."/>
            <person name="Olson P.D."/>
            <person name="Laclette J.P."/>
            <person name="Brehm K."/>
            <person name="Berriman M."/>
            <person name="Garciarrubio A."/>
            <person name="Bobes R.J."/>
            <person name="Fragoso G."/>
            <person name="Sanchez-Flores A."/>
            <person name="Estrada K."/>
            <person name="Cevallos M.A."/>
            <person name="Morett E."/>
            <person name="Gonzalez V."/>
            <person name="Portillo T."/>
            <person name="Ochoa-Leyva A."/>
            <person name="Jose M.V."/>
            <person name="Sciutto E."/>
            <person name="Landa A."/>
            <person name="Jimenez L."/>
            <person name="Valdes V."/>
            <person name="Carrero J.C."/>
            <person name="Larralde C."/>
            <person name="Morales-Montor J."/>
            <person name="Limon-Lason J."/>
            <person name="Soberon X."/>
            <person name="Laclette J.P."/>
        </authorList>
    </citation>
    <scope>NUCLEOTIDE SEQUENCE [LARGE SCALE GENOMIC DNA]</scope>
</reference>
<dbReference type="OrthoDB" id="26525at2759"/>
<dbReference type="InterPro" id="IPR001372">
    <property type="entry name" value="Dynein_light_chain_typ-1/2"/>
</dbReference>
<protein>
    <submittedName>
        <fullName evidence="2 4">Tegumental antigen</fullName>
    </submittedName>
</protein>
<dbReference type="GO" id="GO:0007017">
    <property type="term" value="P:microtubule-based process"/>
    <property type="evidence" value="ECO:0007669"/>
    <property type="project" value="InterPro"/>
</dbReference>
<evidence type="ECO:0000259" key="1">
    <source>
        <dbReference type="PROSITE" id="PS50222"/>
    </source>
</evidence>
<dbReference type="Gene3D" id="1.10.238.10">
    <property type="entry name" value="EF-hand"/>
    <property type="match status" value="1"/>
</dbReference>
<dbReference type="SUPFAM" id="SSF47473">
    <property type="entry name" value="EF-hand"/>
    <property type="match status" value="1"/>
</dbReference>
<reference evidence="2" key="2">
    <citation type="submission" date="2014-06" db="EMBL/GenBank/DDBJ databases">
        <authorList>
            <person name="Aslett M."/>
        </authorList>
    </citation>
    <scope>NUCLEOTIDE SEQUENCE</scope>
</reference>
<sequence>MPTIAVRSTRQQKAHTLTNTYTDPLAKMAEYKTIFFAIDKERNRYITIEDLERYIKENRMSPTVLQRWIRLFDPQGTGRITLENFCEILHEDMDDMLRQYPTTSVQQIQIIDREMSEVMMKGILSVTRHAVQSNPGNLQAQAAEIKTYADERYGDTWHCFIMNGSHGYFYSHKPNHSISFYFGGNYYFIFCTPLA</sequence>
<dbReference type="InterPro" id="IPR002048">
    <property type="entry name" value="EF_hand_dom"/>
</dbReference>